<accession>A0A0F8YNC9</accession>
<name>A0A0F8YNC9_9ZZZZ</name>
<sequence>MRRRFGMRLRTMRVVAGITDVMGSISDSLAISKCDRLSRAFRRAYNACDDLHWAMGSPIRRTMVKQDTEDDNGR</sequence>
<comment type="caution">
    <text evidence="1">The sequence shown here is derived from an EMBL/GenBank/DDBJ whole genome shotgun (WGS) entry which is preliminary data.</text>
</comment>
<organism evidence="1">
    <name type="scientific">marine sediment metagenome</name>
    <dbReference type="NCBI Taxonomy" id="412755"/>
    <lineage>
        <taxon>unclassified sequences</taxon>
        <taxon>metagenomes</taxon>
        <taxon>ecological metagenomes</taxon>
    </lineage>
</organism>
<evidence type="ECO:0000313" key="1">
    <source>
        <dbReference type="EMBL" id="KKK82852.1"/>
    </source>
</evidence>
<reference evidence="1" key="1">
    <citation type="journal article" date="2015" name="Nature">
        <title>Complex archaea that bridge the gap between prokaryotes and eukaryotes.</title>
        <authorList>
            <person name="Spang A."/>
            <person name="Saw J.H."/>
            <person name="Jorgensen S.L."/>
            <person name="Zaremba-Niedzwiedzka K."/>
            <person name="Martijn J."/>
            <person name="Lind A.E."/>
            <person name="van Eijk R."/>
            <person name="Schleper C."/>
            <person name="Guy L."/>
            <person name="Ettema T.J."/>
        </authorList>
    </citation>
    <scope>NUCLEOTIDE SEQUENCE</scope>
</reference>
<proteinExistence type="predicted"/>
<gene>
    <name evidence="1" type="ORF">LCGC14_2799210</name>
</gene>
<protein>
    <submittedName>
        <fullName evidence="1">Uncharacterized protein</fullName>
    </submittedName>
</protein>
<dbReference type="AlphaFoldDB" id="A0A0F8YNC9"/>
<dbReference type="EMBL" id="LAZR01052482">
    <property type="protein sequence ID" value="KKK82852.1"/>
    <property type="molecule type" value="Genomic_DNA"/>
</dbReference>